<dbReference type="EMBL" id="VLLL01000008">
    <property type="protein sequence ID" value="TWJ08348.1"/>
    <property type="molecule type" value="Genomic_DNA"/>
</dbReference>
<dbReference type="InterPro" id="IPR023209">
    <property type="entry name" value="DAO"/>
</dbReference>
<sequence length="326" mass="34955">MTGSSDNEAIVIGAGVSGLTTAVVLAEAGIRTTVVSDRPPSDTTSAVAGASWGPYLAGHDDVLRWSALSRDTFTGLARDPDSGVRMVPGVEAYDDLDEAPQWARDVPGFRMCLPHEVPPGYTGGWRYTIPMVDMPRYLTHLERRLGDLGGTLRYGHAVTSWRDLEGVVVNCTGLGAEELADDDHMVPIRGQLVLVENPGITEFFQDNVAGNDLTCIFPHQDYVVLGGTSAPGERSLEWDEDEAAAITARCVAIEPRLAGARVVGRRVGLRPGRSAIRVERDPDDPRVIHNYGHGGSGVTLSWGCAQDVLRLLTGPVVAGPPRNVDR</sequence>
<keyword evidence="3" id="KW-0285">Flavoprotein</keyword>
<evidence type="ECO:0000256" key="6">
    <source>
        <dbReference type="ARBA" id="ARBA00039101"/>
    </source>
</evidence>
<dbReference type="EC" id="1.4.3.3" evidence="6"/>
<feature type="binding site" evidence="9">
    <location>
        <begin position="44"/>
        <end position="45"/>
    </location>
    <ligand>
        <name>FAD</name>
        <dbReference type="ChEBI" id="CHEBI:57692"/>
    </ligand>
</feature>
<evidence type="ECO:0000256" key="7">
    <source>
        <dbReference type="ARBA" id="ARBA00039751"/>
    </source>
</evidence>
<dbReference type="GO" id="GO:0003884">
    <property type="term" value="F:D-amino-acid oxidase activity"/>
    <property type="evidence" value="ECO:0007669"/>
    <property type="project" value="UniProtKB-EC"/>
</dbReference>
<proteinExistence type="inferred from homology"/>
<dbReference type="SUPFAM" id="SSF54373">
    <property type="entry name" value="FAD-linked reductases, C-terminal domain"/>
    <property type="match status" value="1"/>
</dbReference>
<feature type="binding site" evidence="9">
    <location>
        <position position="172"/>
    </location>
    <ligand>
        <name>FAD</name>
        <dbReference type="ChEBI" id="CHEBI:57692"/>
    </ligand>
</feature>
<feature type="binding site" evidence="9">
    <location>
        <position position="270"/>
    </location>
    <ligand>
        <name>D-dopa</name>
        <dbReference type="ChEBI" id="CHEBI:149689"/>
    </ligand>
</feature>
<name>A0A562URX4_9ACTN</name>
<dbReference type="RefSeq" id="WP_147142887.1">
    <property type="nucleotide sequence ID" value="NZ_BAABIJ010000004.1"/>
</dbReference>
<dbReference type="PIRSF" id="PIRSF000189">
    <property type="entry name" value="D-aa_oxidase"/>
    <property type="match status" value="1"/>
</dbReference>
<comment type="similarity">
    <text evidence="2">Belongs to the DAMOX/DASOX family.</text>
</comment>
<evidence type="ECO:0000256" key="4">
    <source>
        <dbReference type="ARBA" id="ARBA00022827"/>
    </source>
</evidence>
<keyword evidence="12" id="KW-1185">Reference proteome</keyword>
<keyword evidence="5" id="KW-0560">Oxidoreductase</keyword>
<dbReference type="Proteomes" id="UP000321617">
    <property type="component" value="Unassembled WGS sequence"/>
</dbReference>
<dbReference type="InterPro" id="IPR006076">
    <property type="entry name" value="FAD-dep_OxRdtase"/>
</dbReference>
<evidence type="ECO:0000256" key="1">
    <source>
        <dbReference type="ARBA" id="ARBA00001974"/>
    </source>
</evidence>
<evidence type="ECO:0000256" key="8">
    <source>
        <dbReference type="ARBA" id="ARBA00049547"/>
    </source>
</evidence>
<dbReference type="GO" id="GO:0071949">
    <property type="term" value="F:FAD binding"/>
    <property type="evidence" value="ECO:0007669"/>
    <property type="project" value="InterPro"/>
</dbReference>
<dbReference type="GO" id="GO:0019478">
    <property type="term" value="P:D-amino acid catabolic process"/>
    <property type="evidence" value="ECO:0007669"/>
    <property type="project" value="TreeGrafter"/>
</dbReference>
<dbReference type="OrthoDB" id="246701at2"/>
<feature type="binding site" evidence="9">
    <location>
        <begin position="294"/>
        <end position="299"/>
    </location>
    <ligand>
        <name>FAD</name>
        <dbReference type="ChEBI" id="CHEBI:57692"/>
    </ligand>
</feature>
<evidence type="ECO:0000256" key="9">
    <source>
        <dbReference type="PIRSR" id="PIRSR000189-1"/>
    </source>
</evidence>
<dbReference type="AlphaFoldDB" id="A0A562URX4"/>
<evidence type="ECO:0000313" key="12">
    <source>
        <dbReference type="Proteomes" id="UP000321617"/>
    </source>
</evidence>
<comment type="cofactor">
    <cofactor evidence="1 9">
        <name>FAD</name>
        <dbReference type="ChEBI" id="CHEBI:57692"/>
    </cofactor>
</comment>
<dbReference type="InterPro" id="IPR006181">
    <property type="entry name" value="D-amino_acid_oxidase_CS"/>
</dbReference>
<accession>A0A562URX4</accession>
<dbReference type="SUPFAM" id="SSF51971">
    <property type="entry name" value="Nucleotide-binding domain"/>
    <property type="match status" value="1"/>
</dbReference>
<comment type="catalytic activity">
    <reaction evidence="8">
        <text>a D-alpha-amino acid + O2 + H2O = a 2-oxocarboxylate + H2O2 + NH4(+)</text>
        <dbReference type="Rhea" id="RHEA:21816"/>
        <dbReference type="ChEBI" id="CHEBI:15377"/>
        <dbReference type="ChEBI" id="CHEBI:15379"/>
        <dbReference type="ChEBI" id="CHEBI:16240"/>
        <dbReference type="ChEBI" id="CHEBI:28938"/>
        <dbReference type="ChEBI" id="CHEBI:35179"/>
        <dbReference type="ChEBI" id="CHEBI:59871"/>
        <dbReference type="EC" id="1.4.3.3"/>
    </reaction>
    <physiologicalReaction direction="left-to-right" evidence="8">
        <dbReference type="Rhea" id="RHEA:21817"/>
    </physiologicalReaction>
</comment>
<feature type="binding site" evidence="9">
    <location>
        <position position="158"/>
    </location>
    <ligand>
        <name>FAD</name>
        <dbReference type="ChEBI" id="CHEBI:57692"/>
    </ligand>
</feature>
<protein>
    <recommendedName>
        <fullName evidence="7">D-amino-acid oxidase</fullName>
        <ecNumber evidence="6">1.4.3.3</ecNumber>
    </recommendedName>
</protein>
<reference evidence="11 12" key="1">
    <citation type="journal article" date="2013" name="Stand. Genomic Sci.">
        <title>Genomic Encyclopedia of Type Strains, Phase I: The one thousand microbial genomes (KMG-I) project.</title>
        <authorList>
            <person name="Kyrpides N.C."/>
            <person name="Woyke T."/>
            <person name="Eisen J.A."/>
            <person name="Garrity G."/>
            <person name="Lilburn T.G."/>
            <person name="Beck B.J."/>
            <person name="Whitman W.B."/>
            <person name="Hugenholtz P."/>
            <person name="Klenk H.P."/>
        </authorList>
    </citation>
    <scope>NUCLEOTIDE SEQUENCE [LARGE SCALE GENOMIC DNA]</scope>
    <source>
        <strain evidence="11 12">DSM 45044</strain>
    </source>
</reference>
<comment type="caution">
    <text evidence="11">The sequence shown here is derived from an EMBL/GenBank/DDBJ whole genome shotgun (WGS) entry which is preliminary data.</text>
</comment>
<feature type="domain" description="FAD dependent oxidoreductase" evidence="10">
    <location>
        <begin position="9"/>
        <end position="308"/>
    </location>
</feature>
<organism evidence="11 12">
    <name type="scientific">Stackebrandtia albiflava</name>
    <dbReference type="NCBI Taxonomy" id="406432"/>
    <lineage>
        <taxon>Bacteria</taxon>
        <taxon>Bacillati</taxon>
        <taxon>Actinomycetota</taxon>
        <taxon>Actinomycetes</taxon>
        <taxon>Glycomycetales</taxon>
        <taxon>Glycomycetaceae</taxon>
        <taxon>Stackebrandtia</taxon>
    </lineage>
</organism>
<feature type="binding site" evidence="9">
    <location>
        <begin position="37"/>
        <end position="38"/>
    </location>
    <ligand>
        <name>FAD</name>
        <dbReference type="ChEBI" id="CHEBI:57692"/>
    </ligand>
</feature>
<gene>
    <name evidence="11" type="ORF">LX16_4576</name>
</gene>
<evidence type="ECO:0000256" key="3">
    <source>
        <dbReference type="ARBA" id="ARBA00022630"/>
    </source>
</evidence>
<keyword evidence="4 9" id="KW-0274">FAD</keyword>
<dbReference type="Gene3D" id="3.40.50.720">
    <property type="entry name" value="NAD(P)-binding Rossmann-like Domain"/>
    <property type="match status" value="1"/>
</dbReference>
<dbReference type="PANTHER" id="PTHR11530:SF11">
    <property type="entry name" value="D-ASPARTATE OXIDASE"/>
    <property type="match status" value="1"/>
</dbReference>
<dbReference type="Pfam" id="PF01266">
    <property type="entry name" value="DAO"/>
    <property type="match status" value="1"/>
</dbReference>
<dbReference type="PROSITE" id="PS00677">
    <property type="entry name" value="DAO"/>
    <property type="match status" value="1"/>
</dbReference>
<evidence type="ECO:0000256" key="5">
    <source>
        <dbReference type="ARBA" id="ARBA00023002"/>
    </source>
</evidence>
<dbReference type="GO" id="GO:0005737">
    <property type="term" value="C:cytoplasm"/>
    <property type="evidence" value="ECO:0007669"/>
    <property type="project" value="TreeGrafter"/>
</dbReference>
<evidence type="ECO:0000256" key="2">
    <source>
        <dbReference type="ARBA" id="ARBA00006730"/>
    </source>
</evidence>
<dbReference type="Gene3D" id="3.30.9.10">
    <property type="entry name" value="D-Amino Acid Oxidase, subunit A, domain 2"/>
    <property type="match status" value="1"/>
</dbReference>
<feature type="binding site" evidence="9">
    <location>
        <position position="295"/>
    </location>
    <ligand>
        <name>D-dopa</name>
        <dbReference type="ChEBI" id="CHEBI:149689"/>
    </ligand>
</feature>
<evidence type="ECO:0000259" key="10">
    <source>
        <dbReference type="Pfam" id="PF01266"/>
    </source>
</evidence>
<dbReference type="PANTHER" id="PTHR11530">
    <property type="entry name" value="D-AMINO ACID OXIDASE"/>
    <property type="match status" value="1"/>
</dbReference>
<evidence type="ECO:0000313" key="11">
    <source>
        <dbReference type="EMBL" id="TWJ08348.1"/>
    </source>
</evidence>